<feature type="region of interest" description="Disordered" evidence="1">
    <location>
        <begin position="1"/>
        <end position="27"/>
    </location>
</feature>
<reference evidence="3" key="1">
    <citation type="submission" date="2021-02" db="EMBL/GenBank/DDBJ databases">
        <authorList>
            <person name="Dougan E. K."/>
            <person name="Rhodes N."/>
            <person name="Thang M."/>
            <person name="Chan C."/>
        </authorList>
    </citation>
    <scope>NUCLEOTIDE SEQUENCE</scope>
</reference>
<evidence type="ECO:0000313" key="4">
    <source>
        <dbReference type="Proteomes" id="UP000626109"/>
    </source>
</evidence>
<feature type="compositionally biased region" description="Basic and acidic residues" evidence="1">
    <location>
        <begin position="257"/>
        <end position="275"/>
    </location>
</feature>
<keyword evidence="5" id="KW-1185">Reference proteome</keyword>
<name>A0A813LTI9_POLGL</name>
<protein>
    <submittedName>
        <fullName evidence="3">Uncharacterized protein</fullName>
    </submittedName>
</protein>
<evidence type="ECO:0000313" key="5">
    <source>
        <dbReference type="Proteomes" id="UP000654075"/>
    </source>
</evidence>
<dbReference type="Proteomes" id="UP000626109">
    <property type="component" value="Unassembled WGS sequence"/>
</dbReference>
<evidence type="ECO:0000256" key="1">
    <source>
        <dbReference type="SAM" id="MobiDB-lite"/>
    </source>
</evidence>
<dbReference type="Proteomes" id="UP000654075">
    <property type="component" value="Unassembled WGS sequence"/>
</dbReference>
<organism evidence="3 4">
    <name type="scientific">Polarella glacialis</name>
    <name type="common">Dinoflagellate</name>
    <dbReference type="NCBI Taxonomy" id="89957"/>
    <lineage>
        <taxon>Eukaryota</taxon>
        <taxon>Sar</taxon>
        <taxon>Alveolata</taxon>
        <taxon>Dinophyceae</taxon>
        <taxon>Suessiales</taxon>
        <taxon>Suessiaceae</taxon>
        <taxon>Polarella</taxon>
    </lineage>
</organism>
<feature type="region of interest" description="Disordered" evidence="1">
    <location>
        <begin position="257"/>
        <end position="276"/>
    </location>
</feature>
<feature type="region of interest" description="Disordered" evidence="1">
    <location>
        <begin position="477"/>
        <end position="562"/>
    </location>
</feature>
<dbReference type="AlphaFoldDB" id="A0A813LTI9"/>
<feature type="compositionally biased region" description="Basic and acidic residues" evidence="1">
    <location>
        <begin position="502"/>
        <end position="517"/>
    </location>
</feature>
<evidence type="ECO:0000313" key="3">
    <source>
        <dbReference type="EMBL" id="CAE8738298.1"/>
    </source>
</evidence>
<evidence type="ECO:0000313" key="2">
    <source>
        <dbReference type="EMBL" id="CAE8607135.1"/>
    </source>
</evidence>
<gene>
    <name evidence="2" type="ORF">PGLA1383_LOCUS25078</name>
    <name evidence="3" type="ORF">PGLA2088_LOCUS49127</name>
</gene>
<proteinExistence type="predicted"/>
<dbReference type="EMBL" id="CAJNNW010036924">
    <property type="protein sequence ID" value="CAE8738298.1"/>
    <property type="molecule type" value="Genomic_DNA"/>
</dbReference>
<comment type="caution">
    <text evidence="3">The sequence shown here is derived from an EMBL/GenBank/DDBJ whole genome shotgun (WGS) entry which is preliminary data.</text>
</comment>
<accession>A0A813LTI9</accession>
<dbReference type="EMBL" id="CAJNNV010020618">
    <property type="protein sequence ID" value="CAE8607135.1"/>
    <property type="molecule type" value="Genomic_DNA"/>
</dbReference>
<sequence>MPGNVTWADGGKKKGKDGTATGLSKTPHRKTTILPRKNHPLLDQWDIKAKPARTLEDWFAAGLHISGDDDEAYVEGALKLPDGYTGCDKSGITVFWPLAELCIWPICLDFGEDNDGGPLRTLYHYTHKKSFDNFASIVQGAQAESKSDYLVHLMKQLQDDYQERVPRPTTTNRKGEPELLEASPSAFDSNREVLLALFDDNVPTGFSLLGTKFDTFAQCCVAFQVSASVCLTVLSGHPKGAAMRLDKQALAKLNKLAEQRRDHEQKKKEAEAERKKRERKAASWGCLGRLCSGNTEAMPEYWDELEAGDPAEDTRVKRDRREIDKRVEQLSQNFYKEHFANQRQLQVEAEKKEKAEKAQLKPERAETLKKTALERQFAAIPATATRIIVAEEEVKKRKVAKNDLTDPRVSGKMVNPMDMVASFGKKAADKIAQKGEQVDKAALQLYNDYKNKELEPDDHIAPMTRMKNRVGVMKDRLTKAPSGTKGGASTTSFGNAEIQDAFEAKEDEPGKKIKGQPDEEGQAEVAVQDIGPVTDEDGSNSDKKSGNKTKSVTIYSPKAVEK</sequence>